<accession>A0A6I2F219</accession>
<gene>
    <name evidence="2" type="ORF">GE115_01945</name>
</gene>
<dbReference type="EMBL" id="WJIF01000001">
    <property type="protein sequence ID" value="MRG58639.1"/>
    <property type="molecule type" value="Genomic_DNA"/>
</dbReference>
<evidence type="ECO:0000313" key="2">
    <source>
        <dbReference type="EMBL" id="MRG58639.1"/>
    </source>
</evidence>
<reference evidence="2 3" key="1">
    <citation type="submission" date="2019-10" db="EMBL/GenBank/DDBJ databases">
        <authorList>
            <person name="Nie G."/>
            <person name="Ming H."/>
            <person name="Yi B."/>
        </authorList>
    </citation>
    <scope>NUCLEOTIDE SEQUENCE [LARGE SCALE GENOMIC DNA]</scope>
    <source>
        <strain evidence="2 3">CFH 90414</strain>
    </source>
</reference>
<dbReference type="Proteomes" id="UP000431080">
    <property type="component" value="Unassembled WGS sequence"/>
</dbReference>
<dbReference type="AlphaFoldDB" id="A0A6I2F219"/>
<protein>
    <submittedName>
        <fullName evidence="2">Uncharacterized protein</fullName>
    </submittedName>
</protein>
<sequence length="103" mass="10931">MTTTTTTTTAAGALPVMASPAGPGRAVPAREAYPGEVPGLRFTPAASGLWRVATADGTLLGHIERRPVAGGERYRSRRLLPGLVRSQDLGEFWSPRDAAEVFR</sequence>
<comment type="caution">
    <text evidence="2">The sequence shown here is derived from an EMBL/GenBank/DDBJ whole genome shotgun (WGS) entry which is preliminary data.</text>
</comment>
<evidence type="ECO:0000256" key="1">
    <source>
        <dbReference type="SAM" id="MobiDB-lite"/>
    </source>
</evidence>
<feature type="region of interest" description="Disordered" evidence="1">
    <location>
        <begin position="1"/>
        <end position="26"/>
    </location>
</feature>
<dbReference type="RefSeq" id="WP_153683099.1">
    <property type="nucleotide sequence ID" value="NZ_WJIF01000001.1"/>
</dbReference>
<proteinExistence type="predicted"/>
<evidence type="ECO:0000313" key="3">
    <source>
        <dbReference type="Proteomes" id="UP000431080"/>
    </source>
</evidence>
<keyword evidence="3" id="KW-1185">Reference proteome</keyword>
<name>A0A6I2F219_9MICO</name>
<organism evidence="2 3">
    <name type="scientific">Agromyces agglutinans</name>
    <dbReference type="NCBI Taxonomy" id="2662258"/>
    <lineage>
        <taxon>Bacteria</taxon>
        <taxon>Bacillati</taxon>
        <taxon>Actinomycetota</taxon>
        <taxon>Actinomycetes</taxon>
        <taxon>Micrococcales</taxon>
        <taxon>Microbacteriaceae</taxon>
        <taxon>Agromyces</taxon>
    </lineage>
</organism>